<dbReference type="EMBL" id="AP023354">
    <property type="protein sequence ID" value="BCJ31678.1"/>
    <property type="molecule type" value="Genomic_DNA"/>
</dbReference>
<dbReference type="Proteomes" id="UP000680750">
    <property type="component" value="Chromosome"/>
</dbReference>
<evidence type="ECO:0000259" key="3">
    <source>
        <dbReference type="PROSITE" id="PS50977"/>
    </source>
</evidence>
<accession>A0A810LCG2</accession>
<sequence length="242" mass="25432">MSEVTDSRSRTRSRIVAVAARLLQQEGPAAVTTRGVAEAAGIQAPTIYRLFGDKDGLLDAVAEHVMAEYVSAKAATVRAASAADVDPVDDLRVGWQRQIAFGLANPALFRLLSDPDRVLLSPAAQSGKRVLETRVHRIAAAGRLRVGERHAVDLIQAAGIGVIQTLLGTPADDRDLGLADSMFDAVLGQILTDAPNRAGGATTAAVVAFRAVAPDLDALTAAERELLTEWLDRAIDTPPATG</sequence>
<protein>
    <submittedName>
        <fullName evidence="4">TetR family transcriptional regulator</fullName>
    </submittedName>
</protein>
<dbReference type="RefSeq" id="WP_030444040.1">
    <property type="nucleotide sequence ID" value="NZ_AP023354.1"/>
</dbReference>
<dbReference type="OrthoDB" id="3784817at2"/>
<gene>
    <name evidence="4" type="ORF">Asera_57860</name>
</gene>
<dbReference type="KEGG" id="aser:Asera_57860"/>
<dbReference type="PANTHER" id="PTHR30055">
    <property type="entry name" value="HTH-TYPE TRANSCRIPTIONAL REGULATOR RUTR"/>
    <property type="match status" value="1"/>
</dbReference>
<name>A0A810LCG2_9ACTN</name>
<dbReference type="SUPFAM" id="SSF46689">
    <property type="entry name" value="Homeodomain-like"/>
    <property type="match status" value="1"/>
</dbReference>
<dbReference type="Pfam" id="PF00440">
    <property type="entry name" value="TetR_N"/>
    <property type="match status" value="1"/>
</dbReference>
<keyword evidence="1 2" id="KW-0238">DNA-binding</keyword>
<feature type="domain" description="HTH tetR-type" evidence="3">
    <location>
        <begin position="9"/>
        <end position="69"/>
    </location>
</feature>
<dbReference type="AlphaFoldDB" id="A0A810LCG2"/>
<dbReference type="InterPro" id="IPR001647">
    <property type="entry name" value="HTH_TetR"/>
</dbReference>
<organism evidence="4 5">
    <name type="scientific">Actinocatenispora sera</name>
    <dbReference type="NCBI Taxonomy" id="390989"/>
    <lineage>
        <taxon>Bacteria</taxon>
        <taxon>Bacillati</taxon>
        <taxon>Actinomycetota</taxon>
        <taxon>Actinomycetes</taxon>
        <taxon>Micromonosporales</taxon>
        <taxon>Micromonosporaceae</taxon>
        <taxon>Actinocatenispora</taxon>
    </lineage>
</organism>
<proteinExistence type="predicted"/>
<evidence type="ECO:0000313" key="4">
    <source>
        <dbReference type="EMBL" id="BCJ31678.1"/>
    </source>
</evidence>
<dbReference type="GO" id="GO:0000976">
    <property type="term" value="F:transcription cis-regulatory region binding"/>
    <property type="evidence" value="ECO:0007669"/>
    <property type="project" value="TreeGrafter"/>
</dbReference>
<evidence type="ECO:0000256" key="1">
    <source>
        <dbReference type="ARBA" id="ARBA00023125"/>
    </source>
</evidence>
<dbReference type="InterPro" id="IPR050109">
    <property type="entry name" value="HTH-type_TetR-like_transc_reg"/>
</dbReference>
<evidence type="ECO:0000313" key="5">
    <source>
        <dbReference type="Proteomes" id="UP000680750"/>
    </source>
</evidence>
<dbReference type="GO" id="GO:0003700">
    <property type="term" value="F:DNA-binding transcription factor activity"/>
    <property type="evidence" value="ECO:0007669"/>
    <property type="project" value="TreeGrafter"/>
</dbReference>
<dbReference type="PRINTS" id="PR00455">
    <property type="entry name" value="HTHTETR"/>
</dbReference>
<dbReference type="PANTHER" id="PTHR30055:SF209">
    <property type="entry name" value="POSSIBLE TRANSCRIPTIONAL REGULATORY PROTEIN (PROBABLY TETR-FAMILY)"/>
    <property type="match status" value="1"/>
</dbReference>
<dbReference type="PROSITE" id="PS50977">
    <property type="entry name" value="HTH_TETR_2"/>
    <property type="match status" value="1"/>
</dbReference>
<keyword evidence="5" id="KW-1185">Reference proteome</keyword>
<dbReference type="Gene3D" id="1.10.357.10">
    <property type="entry name" value="Tetracycline Repressor, domain 2"/>
    <property type="match status" value="1"/>
</dbReference>
<dbReference type="InterPro" id="IPR009057">
    <property type="entry name" value="Homeodomain-like_sf"/>
</dbReference>
<reference evidence="4" key="1">
    <citation type="submission" date="2020-08" db="EMBL/GenBank/DDBJ databases">
        <title>Whole genome shotgun sequence of Actinocatenispora sera NBRC 101916.</title>
        <authorList>
            <person name="Komaki H."/>
            <person name="Tamura T."/>
        </authorList>
    </citation>
    <scope>NUCLEOTIDE SEQUENCE</scope>
    <source>
        <strain evidence="4">NBRC 101916</strain>
    </source>
</reference>
<evidence type="ECO:0000256" key="2">
    <source>
        <dbReference type="PROSITE-ProRule" id="PRU00335"/>
    </source>
</evidence>
<feature type="DNA-binding region" description="H-T-H motif" evidence="2">
    <location>
        <begin position="32"/>
        <end position="51"/>
    </location>
</feature>